<dbReference type="PANTHER" id="PTHR43568:SF1">
    <property type="entry name" value="P PROTEIN"/>
    <property type="match status" value="1"/>
</dbReference>
<keyword evidence="5 6" id="KW-0472">Membrane</keyword>
<dbReference type="Proteomes" id="UP001321473">
    <property type="component" value="Unassembled WGS sequence"/>
</dbReference>
<comment type="caution">
    <text evidence="8">The sequence shown here is derived from an EMBL/GenBank/DDBJ whole genome shotgun (WGS) entry which is preliminary data.</text>
</comment>
<keyword evidence="3 6" id="KW-0812">Transmembrane</keyword>
<dbReference type="EMBL" id="JARKHS020011096">
    <property type="protein sequence ID" value="KAK8778117.1"/>
    <property type="molecule type" value="Genomic_DNA"/>
</dbReference>
<dbReference type="Pfam" id="PF03600">
    <property type="entry name" value="CitMHS"/>
    <property type="match status" value="1"/>
</dbReference>
<dbReference type="PANTHER" id="PTHR43568">
    <property type="entry name" value="P PROTEIN"/>
    <property type="match status" value="1"/>
</dbReference>
<evidence type="ECO:0000256" key="1">
    <source>
        <dbReference type="ARBA" id="ARBA00004141"/>
    </source>
</evidence>
<evidence type="ECO:0000313" key="9">
    <source>
        <dbReference type="Proteomes" id="UP001321473"/>
    </source>
</evidence>
<gene>
    <name evidence="8" type="ORF">V5799_020542</name>
</gene>
<feature type="transmembrane region" description="Helical" evidence="6">
    <location>
        <begin position="119"/>
        <end position="137"/>
    </location>
</feature>
<comment type="subcellular location">
    <subcellularLocation>
        <location evidence="1">Membrane</location>
        <topology evidence="1">Multi-pass membrane protein</topology>
    </subcellularLocation>
</comment>
<feature type="transmembrane region" description="Helical" evidence="6">
    <location>
        <begin position="77"/>
        <end position="99"/>
    </location>
</feature>
<dbReference type="GO" id="GO:0055085">
    <property type="term" value="P:transmembrane transport"/>
    <property type="evidence" value="ECO:0007669"/>
    <property type="project" value="InterPro"/>
</dbReference>
<evidence type="ECO:0000256" key="6">
    <source>
        <dbReference type="SAM" id="Phobius"/>
    </source>
</evidence>
<evidence type="ECO:0000256" key="2">
    <source>
        <dbReference type="ARBA" id="ARBA00022448"/>
    </source>
</evidence>
<organism evidence="8 9">
    <name type="scientific">Amblyomma americanum</name>
    <name type="common">Lone star tick</name>
    <dbReference type="NCBI Taxonomy" id="6943"/>
    <lineage>
        <taxon>Eukaryota</taxon>
        <taxon>Metazoa</taxon>
        <taxon>Ecdysozoa</taxon>
        <taxon>Arthropoda</taxon>
        <taxon>Chelicerata</taxon>
        <taxon>Arachnida</taxon>
        <taxon>Acari</taxon>
        <taxon>Parasitiformes</taxon>
        <taxon>Ixodida</taxon>
        <taxon>Ixodoidea</taxon>
        <taxon>Ixodidae</taxon>
        <taxon>Amblyomminae</taxon>
        <taxon>Amblyomma</taxon>
    </lineage>
</organism>
<feature type="transmembrane region" description="Helical" evidence="6">
    <location>
        <begin position="47"/>
        <end position="65"/>
    </location>
</feature>
<keyword evidence="4 6" id="KW-1133">Transmembrane helix</keyword>
<name>A0AAQ4ETT2_AMBAM</name>
<protein>
    <recommendedName>
        <fullName evidence="7">Citrate transporter-like domain-containing protein</fullName>
    </recommendedName>
</protein>
<dbReference type="AlphaFoldDB" id="A0AAQ4ETT2"/>
<evidence type="ECO:0000256" key="5">
    <source>
        <dbReference type="ARBA" id="ARBA00023136"/>
    </source>
</evidence>
<proteinExistence type="predicted"/>
<accession>A0AAQ4ETT2</accession>
<evidence type="ECO:0000259" key="7">
    <source>
        <dbReference type="Pfam" id="PF03600"/>
    </source>
</evidence>
<feature type="domain" description="Citrate transporter-like" evidence="7">
    <location>
        <begin position="13"/>
        <end position="169"/>
    </location>
</feature>
<keyword evidence="9" id="KW-1185">Reference proteome</keyword>
<evidence type="ECO:0000313" key="8">
    <source>
        <dbReference type="EMBL" id="KAK8778117.1"/>
    </source>
</evidence>
<feature type="transmembrane region" description="Helical" evidence="6">
    <location>
        <begin position="21"/>
        <end position="41"/>
    </location>
</feature>
<evidence type="ECO:0000256" key="4">
    <source>
        <dbReference type="ARBA" id="ARBA00022989"/>
    </source>
</evidence>
<evidence type="ECO:0000256" key="3">
    <source>
        <dbReference type="ARBA" id="ARBA00022692"/>
    </source>
</evidence>
<keyword evidence="2" id="KW-0813">Transport</keyword>
<feature type="non-terminal residue" evidence="8">
    <location>
        <position position="229"/>
    </location>
</feature>
<sequence length="229" mass="24676">MVPDGTYTDKHLEYKIRNRSLLLKTGIVLGCVILLFFLQSFPNLHLSLGWIAVLGALLLLVLADLDDLESVMARVEWTTLVFFAALFVVMEALGELQLIYFIGQRTQEWIGALRPQSQLPVAILIVTWVSALASSLMDNIPFTTAMVKVVTGLGPSAEGPALVYALAWGACLGGNGTLIGASANVVCAGVAEQHGHRFTFFDFFRSVPLGQASARATAATKRDSSSSFV</sequence>
<dbReference type="InterPro" id="IPR051475">
    <property type="entry name" value="Diverse_Ion_Transporter"/>
</dbReference>
<dbReference type="GO" id="GO:0016020">
    <property type="term" value="C:membrane"/>
    <property type="evidence" value="ECO:0007669"/>
    <property type="project" value="UniProtKB-SubCell"/>
</dbReference>
<dbReference type="InterPro" id="IPR004680">
    <property type="entry name" value="Cit_transptr-like_dom"/>
</dbReference>
<reference evidence="8 9" key="1">
    <citation type="journal article" date="2023" name="Arcadia Sci">
        <title>De novo assembly of a long-read Amblyomma americanum tick genome.</title>
        <authorList>
            <person name="Chou S."/>
            <person name="Poskanzer K.E."/>
            <person name="Rollins M."/>
            <person name="Thuy-Boun P.S."/>
        </authorList>
    </citation>
    <scope>NUCLEOTIDE SEQUENCE [LARGE SCALE GENOMIC DNA]</scope>
    <source>
        <strain evidence="8">F_SG_1</strain>
        <tissue evidence="8">Salivary glands</tissue>
    </source>
</reference>